<evidence type="ECO:0000313" key="2">
    <source>
        <dbReference type="Proteomes" id="UP000050761"/>
    </source>
</evidence>
<accession>A0A3P8BSC9</accession>
<protein>
    <submittedName>
        <fullName evidence="1 3">Uncharacterized protein</fullName>
    </submittedName>
</protein>
<organism evidence="2 3">
    <name type="scientific">Heligmosomoides polygyrus</name>
    <name type="common">Parasitic roundworm</name>
    <dbReference type="NCBI Taxonomy" id="6339"/>
    <lineage>
        <taxon>Eukaryota</taxon>
        <taxon>Metazoa</taxon>
        <taxon>Ecdysozoa</taxon>
        <taxon>Nematoda</taxon>
        <taxon>Chromadorea</taxon>
        <taxon>Rhabditida</taxon>
        <taxon>Rhabditina</taxon>
        <taxon>Rhabditomorpha</taxon>
        <taxon>Strongyloidea</taxon>
        <taxon>Heligmosomidae</taxon>
        <taxon>Heligmosomoides</taxon>
    </lineage>
</organism>
<gene>
    <name evidence="1" type="ORF">HPBE_LOCUS21278</name>
</gene>
<keyword evidence="2" id="KW-1185">Reference proteome</keyword>
<dbReference type="EMBL" id="UZAH01032852">
    <property type="protein sequence ID" value="VDP24191.1"/>
    <property type="molecule type" value="Genomic_DNA"/>
</dbReference>
<dbReference type="OrthoDB" id="5869586at2759"/>
<evidence type="ECO:0000313" key="3">
    <source>
        <dbReference type="WBParaSite" id="HPBE_0002127801-mRNA-1"/>
    </source>
</evidence>
<proteinExistence type="predicted"/>
<dbReference type="WBParaSite" id="HPBE_0002127801-mRNA-1">
    <property type="protein sequence ID" value="HPBE_0002127801-mRNA-1"/>
    <property type="gene ID" value="HPBE_0002127801"/>
</dbReference>
<name>A0A183GFS7_HELPZ</name>
<evidence type="ECO:0000313" key="1">
    <source>
        <dbReference type="EMBL" id="VDP24191.1"/>
    </source>
</evidence>
<dbReference type="AlphaFoldDB" id="A0A183GFS7"/>
<dbReference type="Proteomes" id="UP000050761">
    <property type="component" value="Unassembled WGS sequence"/>
</dbReference>
<sequence length="232" mass="25547">MTRKQTAKQGRKTLDKDIMKFIESHREEAEKRYEALLRKADAVYFKLRDDIRKEAAMLLSNDILEANLFEFVFGDATANEEASENIAERATSPENVIDITSGAIAAFENLSIPVERAPDTKENEQPETSSVRTNCFVPLILFLMPGFSARTPLDETVGVSKLPSVIRPKLADVKGRHFRAARGNELAFSIDGSPIVVQPQGEVDQSAQIVKKVGVECSVGVKLNEDGGSLIP</sequence>
<reference evidence="3" key="2">
    <citation type="submission" date="2019-09" db="UniProtKB">
        <authorList>
            <consortium name="WormBaseParasite"/>
        </authorList>
    </citation>
    <scope>IDENTIFICATION</scope>
</reference>
<reference evidence="1 2" key="1">
    <citation type="submission" date="2018-11" db="EMBL/GenBank/DDBJ databases">
        <authorList>
            <consortium name="Pathogen Informatics"/>
        </authorList>
    </citation>
    <scope>NUCLEOTIDE SEQUENCE [LARGE SCALE GENOMIC DNA]</scope>
</reference>
<accession>A0A183GFS7</accession>